<keyword evidence="1" id="KW-0812">Transmembrane</keyword>
<organism evidence="2 3">
    <name type="scientific">Streptomyces luteireticuli</name>
    <dbReference type="NCBI Taxonomy" id="173858"/>
    <lineage>
        <taxon>Bacteria</taxon>
        <taxon>Bacillati</taxon>
        <taxon>Actinomycetota</taxon>
        <taxon>Actinomycetes</taxon>
        <taxon>Kitasatosporales</taxon>
        <taxon>Streptomycetaceae</taxon>
        <taxon>Streptomyces</taxon>
    </lineage>
</organism>
<keyword evidence="1" id="KW-0472">Membrane</keyword>
<keyword evidence="3" id="KW-1185">Reference proteome</keyword>
<sequence length="147" mass="16094">MSVSVTTPYPDGSRHTGSNGRVSAMDWWWWALIFGGPLAGAAAGFRDSVSAALGKRHKRKLELIEAKREERVALEAAGRPPEPVCGCGHHLAKHDKQGKCHETVQVAVAWDADKKPVGYERERCNCQQYVGPQPLATIYAEDLTELG</sequence>
<gene>
    <name evidence="2" type="ORF">GCM10010357_59020</name>
</gene>
<feature type="transmembrane region" description="Helical" evidence="1">
    <location>
        <begin position="27"/>
        <end position="49"/>
    </location>
</feature>
<name>A0ABP3IW60_9ACTN</name>
<dbReference type="EMBL" id="BAAABX010000063">
    <property type="protein sequence ID" value="GAA0429537.1"/>
    <property type="molecule type" value="Genomic_DNA"/>
</dbReference>
<proteinExistence type="predicted"/>
<keyword evidence="1" id="KW-1133">Transmembrane helix</keyword>
<evidence type="ECO:0000313" key="3">
    <source>
        <dbReference type="Proteomes" id="UP001500879"/>
    </source>
</evidence>
<accession>A0ABP3IW60</accession>
<evidence type="ECO:0000256" key="1">
    <source>
        <dbReference type="SAM" id="Phobius"/>
    </source>
</evidence>
<evidence type="ECO:0000313" key="2">
    <source>
        <dbReference type="EMBL" id="GAA0429537.1"/>
    </source>
</evidence>
<comment type="caution">
    <text evidence="2">The sequence shown here is derived from an EMBL/GenBank/DDBJ whole genome shotgun (WGS) entry which is preliminary data.</text>
</comment>
<reference evidence="3" key="1">
    <citation type="journal article" date="2019" name="Int. J. Syst. Evol. Microbiol.">
        <title>The Global Catalogue of Microorganisms (GCM) 10K type strain sequencing project: providing services to taxonomists for standard genome sequencing and annotation.</title>
        <authorList>
            <consortium name="The Broad Institute Genomics Platform"/>
            <consortium name="The Broad Institute Genome Sequencing Center for Infectious Disease"/>
            <person name="Wu L."/>
            <person name="Ma J."/>
        </authorList>
    </citation>
    <scope>NUCLEOTIDE SEQUENCE [LARGE SCALE GENOMIC DNA]</scope>
    <source>
        <strain evidence="3">JCM 4788</strain>
    </source>
</reference>
<protein>
    <submittedName>
        <fullName evidence="2">Uncharacterized protein</fullName>
    </submittedName>
</protein>
<dbReference type="Proteomes" id="UP001500879">
    <property type="component" value="Unassembled WGS sequence"/>
</dbReference>